<dbReference type="NCBIfam" id="NF006762">
    <property type="entry name" value="PRK09283.1"/>
    <property type="match status" value="1"/>
</dbReference>
<evidence type="ECO:0000313" key="21">
    <source>
        <dbReference type="Proteomes" id="UP000095023"/>
    </source>
</evidence>
<comment type="pathway">
    <text evidence="2">Porphyrin-containing compound metabolism; protoporphyrin-IX biosynthesis; coproporphyrinogen-III from 5-aminolevulinate: step 1/4.</text>
</comment>
<evidence type="ECO:0000256" key="19">
    <source>
        <dbReference type="SAM" id="MobiDB-lite"/>
    </source>
</evidence>
<feature type="binding site" evidence="16">
    <location>
        <position position="326"/>
    </location>
    <ligand>
        <name>5-aminolevulinate</name>
        <dbReference type="ChEBI" id="CHEBI:356416"/>
        <label>2</label>
    </ligand>
</feature>
<dbReference type="InterPro" id="IPR001731">
    <property type="entry name" value="ALAD"/>
</dbReference>
<feature type="binding site" evidence="17">
    <location>
        <position position="132"/>
    </location>
    <ligand>
        <name>Zn(2+)</name>
        <dbReference type="ChEBI" id="CHEBI:29105"/>
        <note>catalytic</note>
    </ligand>
</feature>
<proteinExistence type="inferred from homology"/>
<organism evidence="20 21">
    <name type="scientific">Tortispora caseinolytica NRRL Y-17796</name>
    <dbReference type="NCBI Taxonomy" id="767744"/>
    <lineage>
        <taxon>Eukaryota</taxon>
        <taxon>Fungi</taxon>
        <taxon>Dikarya</taxon>
        <taxon>Ascomycota</taxon>
        <taxon>Saccharomycotina</taxon>
        <taxon>Trigonopsidomycetes</taxon>
        <taxon>Trigonopsidales</taxon>
        <taxon>Trigonopsidaceae</taxon>
        <taxon>Tortispora</taxon>
    </lineage>
</organism>
<reference evidence="21" key="1">
    <citation type="submission" date="2016-02" db="EMBL/GenBank/DDBJ databases">
        <title>Comparative genomics of biotechnologically important yeasts.</title>
        <authorList>
            <consortium name="DOE Joint Genome Institute"/>
            <person name="Riley R."/>
            <person name="Haridas S."/>
            <person name="Wolfe K.H."/>
            <person name="Lopes M.R."/>
            <person name="Hittinger C.T."/>
            <person name="Goker M."/>
            <person name="Salamov A."/>
            <person name="Wisecaver J."/>
            <person name="Long T.M."/>
            <person name="Aerts A.L."/>
            <person name="Barry K."/>
            <person name="Choi C."/>
            <person name="Clum A."/>
            <person name="Coughlan A.Y."/>
            <person name="Deshpande S."/>
            <person name="Douglass A.P."/>
            <person name="Hanson S.J."/>
            <person name="Klenk H.-P."/>
            <person name="Labutti K."/>
            <person name="Lapidus A."/>
            <person name="Lindquist E."/>
            <person name="Lipzen A."/>
            <person name="Meier-Kolthoff J.P."/>
            <person name="Ohm R.A."/>
            <person name="Otillar R.P."/>
            <person name="Pangilinan J."/>
            <person name="Peng Y."/>
            <person name="Rokas A."/>
            <person name="Rosa C.A."/>
            <person name="Scheuner C."/>
            <person name="Sibirny A.A."/>
            <person name="Slot J.C."/>
            <person name="Stielow J.B."/>
            <person name="Sun H."/>
            <person name="Kurtzman C.P."/>
            <person name="Blackwell M."/>
            <person name="Jeffries T.W."/>
            <person name="Grigoriev I.V."/>
        </authorList>
    </citation>
    <scope>NUCLEOTIDE SEQUENCE [LARGE SCALE GENOMIC DNA]</scope>
    <source>
        <strain evidence="21">NRRL Y-17796</strain>
    </source>
</reference>
<comment type="subunit">
    <text evidence="4">Homooctamer.</text>
</comment>
<evidence type="ECO:0000313" key="20">
    <source>
        <dbReference type="EMBL" id="ODV91596.1"/>
    </source>
</evidence>
<feature type="binding site" evidence="17">
    <location>
        <position position="140"/>
    </location>
    <ligand>
        <name>Zn(2+)</name>
        <dbReference type="ChEBI" id="CHEBI:29105"/>
        <note>catalytic</note>
    </ligand>
</feature>
<dbReference type="EC" id="4.2.1.24" evidence="5"/>
<sequence length="338" mass="36744">MKYTEYEDAPPTSVLSGSYSHPVSRQWQLGKRLTKSTFIYPLFVSDIPDEETTIDSLPEMKRRGVNTLIPYVKGLVEKGLTAVILFGVPLAPGAKDAEGTSADDAKGPVIQAVKLLKKNFPSLFVMCDVCLCEYTDHGHCGVLLEDGSINRPRSIQRIAAVAANYAKAGCDCVAPSDMIDGRVGAIKHALIEAEVAHKCMVMSYSAKFAGPFYGPFREAAGSAPAFGDRRCYQLPSTGRGLARRAMKRDINEGTDAIIVKPSIFFGDIVADAAEIARDLPIAVYQVSGEYAMLHAAAEKNVFDLKQIAFEACNSSLRAGASLIISYFTPRFLDWLDEN</sequence>
<keyword evidence="21" id="KW-1185">Reference proteome</keyword>
<feature type="binding site" evidence="17">
    <location>
        <position position="130"/>
    </location>
    <ligand>
        <name>Zn(2+)</name>
        <dbReference type="ChEBI" id="CHEBI:29105"/>
        <note>catalytic</note>
    </ligand>
</feature>
<dbReference type="OrthoDB" id="1530at2759"/>
<evidence type="ECO:0000256" key="4">
    <source>
        <dbReference type="ARBA" id="ARBA00011823"/>
    </source>
</evidence>
<dbReference type="GO" id="GO:0005829">
    <property type="term" value="C:cytosol"/>
    <property type="evidence" value="ECO:0007669"/>
    <property type="project" value="TreeGrafter"/>
</dbReference>
<accession>A0A1E4TIM7</accession>
<evidence type="ECO:0000256" key="14">
    <source>
        <dbReference type="ARBA" id="ARBA00047651"/>
    </source>
</evidence>
<feature type="binding site" evidence="16">
    <location>
        <position position="229"/>
    </location>
    <ligand>
        <name>5-aminolevulinate</name>
        <dbReference type="ChEBI" id="CHEBI:356416"/>
        <label>1</label>
    </ligand>
</feature>
<dbReference type="SMART" id="SM01004">
    <property type="entry name" value="ALAD"/>
    <property type="match status" value="1"/>
</dbReference>
<dbReference type="Gene3D" id="3.20.20.70">
    <property type="entry name" value="Aldolase class I"/>
    <property type="match status" value="1"/>
</dbReference>
<evidence type="ECO:0000256" key="3">
    <source>
        <dbReference type="ARBA" id="ARBA00008055"/>
    </source>
</evidence>
<dbReference type="UniPathway" id="UPA00251">
    <property type="reaction ID" value="UER00318"/>
</dbReference>
<feature type="binding site" evidence="16">
    <location>
        <position position="217"/>
    </location>
    <ligand>
        <name>5-aminolevulinate</name>
        <dbReference type="ChEBI" id="CHEBI:356416"/>
        <label>1</label>
    </ligand>
</feature>
<dbReference type="EMBL" id="KV453841">
    <property type="protein sequence ID" value="ODV91596.1"/>
    <property type="molecule type" value="Genomic_DNA"/>
</dbReference>
<keyword evidence="11" id="KW-0627">Porphyrin biosynthesis</keyword>
<name>A0A1E4TIM7_9ASCO</name>
<dbReference type="GO" id="GO:0006782">
    <property type="term" value="P:protoporphyrinogen IX biosynthetic process"/>
    <property type="evidence" value="ECO:0007669"/>
    <property type="project" value="UniProtKB-UniPathway"/>
</dbReference>
<protein>
    <recommendedName>
        <fullName evidence="6">Delta-aminolevulinic acid dehydratase</fullName>
        <ecNumber evidence="5">4.2.1.24</ecNumber>
    </recommendedName>
    <alternativeName>
        <fullName evidence="13">Porphobilinogen synthase</fullName>
    </alternativeName>
</protein>
<comment type="catalytic activity">
    <reaction evidence="14">
        <text>2 5-aminolevulinate = porphobilinogen + 2 H2O + H(+)</text>
        <dbReference type="Rhea" id="RHEA:24064"/>
        <dbReference type="ChEBI" id="CHEBI:15377"/>
        <dbReference type="ChEBI" id="CHEBI:15378"/>
        <dbReference type="ChEBI" id="CHEBI:58126"/>
        <dbReference type="ChEBI" id="CHEBI:356416"/>
        <dbReference type="EC" id="4.2.1.24"/>
    </reaction>
</comment>
<dbReference type="Proteomes" id="UP000095023">
    <property type="component" value="Unassembled WGS sequence"/>
</dbReference>
<evidence type="ECO:0000256" key="2">
    <source>
        <dbReference type="ARBA" id="ARBA00004694"/>
    </source>
</evidence>
<evidence type="ECO:0000256" key="16">
    <source>
        <dbReference type="PIRSR" id="PIRSR001415-2"/>
    </source>
</evidence>
<evidence type="ECO:0000256" key="10">
    <source>
        <dbReference type="ARBA" id="ARBA00023239"/>
    </source>
</evidence>
<comment type="similarity">
    <text evidence="3 18">Belongs to the ALAD family.</text>
</comment>
<dbReference type="Pfam" id="PF00490">
    <property type="entry name" value="ALAD"/>
    <property type="match status" value="1"/>
</dbReference>
<evidence type="ECO:0000256" key="6">
    <source>
        <dbReference type="ARBA" id="ARBA00020771"/>
    </source>
</evidence>
<comment type="cofactor">
    <cofactor evidence="1">
        <name>Zn(2+)</name>
        <dbReference type="ChEBI" id="CHEBI:29105"/>
    </cofactor>
</comment>
<evidence type="ECO:0000256" key="17">
    <source>
        <dbReference type="PIRSR" id="PIRSR001415-3"/>
    </source>
</evidence>
<evidence type="ECO:0000256" key="11">
    <source>
        <dbReference type="ARBA" id="ARBA00023244"/>
    </source>
</evidence>
<dbReference type="GO" id="GO:0004655">
    <property type="term" value="F:porphobilinogen synthase activity"/>
    <property type="evidence" value="ECO:0007669"/>
    <property type="project" value="UniProtKB-EC"/>
</dbReference>
<evidence type="ECO:0000256" key="9">
    <source>
        <dbReference type="ARBA" id="ARBA00023133"/>
    </source>
</evidence>
<keyword evidence="9" id="KW-0350">Heme biosynthesis</keyword>
<feature type="active site" description="Schiff-base intermediate with substrate" evidence="15">
    <location>
        <position position="260"/>
    </location>
</feature>
<evidence type="ECO:0000256" key="7">
    <source>
        <dbReference type="ARBA" id="ARBA00022723"/>
    </source>
</evidence>
<keyword evidence="10" id="KW-0456">Lyase</keyword>
<dbReference type="PANTHER" id="PTHR11458">
    <property type="entry name" value="DELTA-AMINOLEVULINIC ACID DEHYDRATASE"/>
    <property type="match status" value="1"/>
</dbReference>
<feature type="binding site" evidence="16">
    <location>
        <position position="287"/>
    </location>
    <ligand>
        <name>5-aminolevulinate</name>
        <dbReference type="ChEBI" id="CHEBI:356416"/>
        <label>2</label>
    </ligand>
</feature>
<dbReference type="GO" id="GO:0008270">
    <property type="term" value="F:zinc ion binding"/>
    <property type="evidence" value="ECO:0007669"/>
    <property type="project" value="EnsemblFungi"/>
</dbReference>
<evidence type="ECO:0000256" key="18">
    <source>
        <dbReference type="RuleBase" id="RU004161"/>
    </source>
</evidence>
<dbReference type="InterPro" id="IPR013785">
    <property type="entry name" value="Aldolase_TIM"/>
</dbReference>
<comment type="function">
    <text evidence="12">Catalyzes an early step in the biosynthesis of tetrapyrroles. Binds two molecules of 5-aminolevulinate per subunit, each at a distinct site, and catalyzes their condensation to form porphobilinogen.</text>
</comment>
<evidence type="ECO:0000256" key="12">
    <source>
        <dbReference type="ARBA" id="ARBA00025628"/>
    </source>
</evidence>
<evidence type="ECO:0000256" key="1">
    <source>
        <dbReference type="ARBA" id="ARBA00001947"/>
    </source>
</evidence>
<dbReference type="PRINTS" id="PR00144">
    <property type="entry name" value="DALDHYDRTASE"/>
</dbReference>
<dbReference type="PIRSF" id="PIRSF001415">
    <property type="entry name" value="Porphbilin_synth"/>
    <property type="match status" value="1"/>
</dbReference>
<evidence type="ECO:0000256" key="5">
    <source>
        <dbReference type="ARBA" id="ARBA00012053"/>
    </source>
</evidence>
<keyword evidence="7 17" id="KW-0479">Metal-binding</keyword>
<feature type="region of interest" description="Disordered" evidence="19">
    <location>
        <begin position="1"/>
        <end position="20"/>
    </location>
</feature>
<dbReference type="FunFam" id="3.20.20.70:FF:000048">
    <property type="entry name" value="Delta-aminolevulinic acid dehydratase"/>
    <property type="match status" value="1"/>
</dbReference>
<dbReference type="AlphaFoldDB" id="A0A1E4TIM7"/>
<evidence type="ECO:0000256" key="8">
    <source>
        <dbReference type="ARBA" id="ARBA00022833"/>
    </source>
</evidence>
<keyword evidence="8 17" id="KW-0862">Zinc</keyword>
<evidence type="ECO:0000256" key="15">
    <source>
        <dbReference type="PIRSR" id="PIRSR001415-1"/>
    </source>
</evidence>
<evidence type="ECO:0000256" key="13">
    <source>
        <dbReference type="ARBA" id="ARBA00032837"/>
    </source>
</evidence>
<dbReference type="SUPFAM" id="SSF51569">
    <property type="entry name" value="Aldolase"/>
    <property type="match status" value="1"/>
</dbReference>
<feature type="active site" description="Schiff-base intermediate with substrate" evidence="15">
    <location>
        <position position="207"/>
    </location>
</feature>
<dbReference type="PANTHER" id="PTHR11458:SF0">
    <property type="entry name" value="DELTA-AMINOLEVULINIC ACID DEHYDRATASE"/>
    <property type="match status" value="1"/>
</dbReference>
<gene>
    <name evidence="20" type="ORF">CANCADRAFT_73113</name>
</gene>